<comment type="caution">
    <text evidence="1">The sequence shown here is derived from an EMBL/GenBank/DDBJ whole genome shotgun (WGS) entry which is preliminary data.</text>
</comment>
<dbReference type="AlphaFoldDB" id="A0A6L9ERR5"/>
<accession>A0A6L9ERR5</accession>
<evidence type="ECO:0000313" key="2">
    <source>
        <dbReference type="Proteomes" id="UP000474042"/>
    </source>
</evidence>
<name>A0A6L9ERR5_CLOBU</name>
<proteinExistence type="predicted"/>
<dbReference type="EMBL" id="WOFV02000068">
    <property type="protein sequence ID" value="NAS19346.1"/>
    <property type="molecule type" value="Genomic_DNA"/>
</dbReference>
<sequence length="47" mass="5754">YINHYYNFYSLIDSEKVFDYMSIFFDLLKNGSYTSVEVLRTNHVEDY</sequence>
<dbReference type="Proteomes" id="UP000474042">
    <property type="component" value="Unassembled WGS sequence"/>
</dbReference>
<gene>
    <name evidence="1" type="ORF">GND98_016150</name>
</gene>
<reference evidence="1 2" key="1">
    <citation type="submission" date="2020-01" db="EMBL/GenBank/DDBJ databases">
        <title>Genome sequence of a 1,3-propanediol producer, Clostridium butyricum S3.</title>
        <authorList>
            <person name="Zhou J."/>
        </authorList>
    </citation>
    <scope>NUCLEOTIDE SEQUENCE [LARGE SCALE GENOMIC DNA]</scope>
    <source>
        <strain evidence="1 2">S3</strain>
    </source>
</reference>
<protein>
    <submittedName>
        <fullName evidence="1">Transposase</fullName>
    </submittedName>
</protein>
<evidence type="ECO:0000313" key="1">
    <source>
        <dbReference type="EMBL" id="NAS19346.1"/>
    </source>
</evidence>
<feature type="non-terminal residue" evidence="1">
    <location>
        <position position="1"/>
    </location>
</feature>
<organism evidence="1 2">
    <name type="scientific">Clostridium butyricum</name>
    <dbReference type="NCBI Taxonomy" id="1492"/>
    <lineage>
        <taxon>Bacteria</taxon>
        <taxon>Bacillati</taxon>
        <taxon>Bacillota</taxon>
        <taxon>Clostridia</taxon>
        <taxon>Eubacteriales</taxon>
        <taxon>Clostridiaceae</taxon>
        <taxon>Clostridium</taxon>
    </lineage>
</organism>